<accession>A0ACD5Y687</accession>
<keyword evidence="2" id="KW-1185">Reference proteome</keyword>
<reference evidence="1" key="1">
    <citation type="submission" date="2021-05" db="EMBL/GenBank/DDBJ databases">
        <authorList>
            <person name="Scholz U."/>
            <person name="Mascher M."/>
            <person name="Fiebig A."/>
        </authorList>
    </citation>
    <scope>NUCLEOTIDE SEQUENCE [LARGE SCALE GENOMIC DNA]</scope>
</reference>
<reference evidence="1" key="2">
    <citation type="submission" date="2025-09" db="UniProtKB">
        <authorList>
            <consortium name="EnsemblPlants"/>
        </authorList>
    </citation>
    <scope>IDENTIFICATION</scope>
</reference>
<organism evidence="1 2">
    <name type="scientific">Avena sativa</name>
    <name type="common">Oat</name>
    <dbReference type="NCBI Taxonomy" id="4498"/>
    <lineage>
        <taxon>Eukaryota</taxon>
        <taxon>Viridiplantae</taxon>
        <taxon>Streptophyta</taxon>
        <taxon>Embryophyta</taxon>
        <taxon>Tracheophyta</taxon>
        <taxon>Spermatophyta</taxon>
        <taxon>Magnoliopsida</taxon>
        <taxon>Liliopsida</taxon>
        <taxon>Poales</taxon>
        <taxon>Poaceae</taxon>
        <taxon>BOP clade</taxon>
        <taxon>Pooideae</taxon>
        <taxon>Poodae</taxon>
        <taxon>Poeae</taxon>
        <taxon>Poeae Chloroplast Group 1 (Aveneae type)</taxon>
        <taxon>Aveninae</taxon>
        <taxon>Avena</taxon>
    </lineage>
</organism>
<evidence type="ECO:0000313" key="2">
    <source>
        <dbReference type="Proteomes" id="UP001732700"/>
    </source>
</evidence>
<proteinExistence type="predicted"/>
<protein>
    <submittedName>
        <fullName evidence="1">Uncharacterized protein</fullName>
    </submittedName>
</protein>
<sequence length="341" mass="38902">MMLSSLNYYSEDRIGLRLALLAAPRIEAGTNFHDEVAKIKTICNPYIGCPKSIHNLRGFLENNPVVQPMETSVLDIIVDTTAQGRLLFQTLIAVILDAHSNNRTWNGGFGSDDIRVIKPWESKAMFIMVLKEPVEFDVRARPLQAMANDLRKVGEILISHYKIGGRLPAHFEEFEELLRRMERESVGDKCDMEHLSYHPAIMPSSARRNFLNKLKRTLEPRGSLTDHSVMVQKPTVYDPDDWTNIVKKSEARCTILLDVYWHNNLNQDPAFEYESNAGGLVKFMRNTLEHGRDICGLEQYLAKTFSRFLPSIMLDLLRSKAMGEPGAKEAWKAYKDSKSDE</sequence>
<name>A0ACD5Y687_AVESA</name>
<dbReference type="EnsemblPlants" id="AVESA.00010b.r2.5DG0949140.1">
    <property type="protein sequence ID" value="AVESA.00010b.r2.5DG0949140.1.CDS"/>
    <property type="gene ID" value="AVESA.00010b.r2.5DG0949140"/>
</dbReference>
<evidence type="ECO:0000313" key="1">
    <source>
        <dbReference type="EnsemblPlants" id="AVESA.00010b.r2.5DG0949140.1.CDS"/>
    </source>
</evidence>
<dbReference type="Proteomes" id="UP001732700">
    <property type="component" value="Chromosome 5D"/>
</dbReference>